<dbReference type="STRING" id="1914305.BLW93_01600"/>
<keyword evidence="5 12" id="KW-0028">Amino-acid biosynthesis</keyword>
<evidence type="ECO:0000256" key="8">
    <source>
        <dbReference type="ARBA" id="ARBA00023192"/>
    </source>
</evidence>
<evidence type="ECO:0000313" key="14">
    <source>
        <dbReference type="EMBL" id="OMH41041.1"/>
    </source>
</evidence>
<evidence type="ECO:0000259" key="13">
    <source>
        <dbReference type="Pfam" id="PF00291"/>
    </source>
</evidence>
<feature type="binding site" evidence="10">
    <location>
        <position position="71"/>
    </location>
    <ligand>
        <name>pyridoxal 5'-phosphate</name>
        <dbReference type="ChEBI" id="CHEBI:597326"/>
    </ligand>
</feature>
<keyword evidence="6 12" id="KW-0808">Transferase</keyword>
<dbReference type="PANTHER" id="PTHR10314">
    <property type="entry name" value="CYSTATHIONINE BETA-SYNTHASE"/>
    <property type="match status" value="1"/>
</dbReference>
<dbReference type="GO" id="GO:0006535">
    <property type="term" value="P:cysteine biosynthetic process from serine"/>
    <property type="evidence" value="ECO:0007669"/>
    <property type="project" value="UniProtKB-UniRule"/>
</dbReference>
<dbReference type="RefSeq" id="WP_076712370.1">
    <property type="nucleotide sequence ID" value="NZ_MOEN01000004.1"/>
</dbReference>
<evidence type="ECO:0000256" key="7">
    <source>
        <dbReference type="ARBA" id="ARBA00022898"/>
    </source>
</evidence>
<evidence type="ECO:0000256" key="1">
    <source>
        <dbReference type="ARBA" id="ARBA00001933"/>
    </source>
</evidence>
<keyword evidence="7 10" id="KW-0663">Pyridoxal phosphate</keyword>
<evidence type="ECO:0000256" key="10">
    <source>
        <dbReference type="PIRSR" id="PIRSR605856-50"/>
    </source>
</evidence>
<evidence type="ECO:0000256" key="2">
    <source>
        <dbReference type="ARBA" id="ARBA00004962"/>
    </source>
</evidence>
<evidence type="ECO:0000256" key="12">
    <source>
        <dbReference type="RuleBase" id="RU003985"/>
    </source>
</evidence>
<dbReference type="Proteomes" id="UP000187408">
    <property type="component" value="Unassembled WGS sequence"/>
</dbReference>
<comment type="pathway">
    <text evidence="2">Amino-acid biosynthesis; L-cysteine biosynthesis; L-cysteine from L-serine: step 2/2.</text>
</comment>
<dbReference type="InterPro" id="IPR005859">
    <property type="entry name" value="CysK"/>
</dbReference>
<comment type="caution">
    <text evidence="14">The sequence shown here is derived from an EMBL/GenBank/DDBJ whole genome shotgun (WGS) entry which is preliminary data.</text>
</comment>
<keyword evidence="8 12" id="KW-0198">Cysteine biosynthesis</keyword>
<feature type="binding site" evidence="10">
    <location>
        <begin position="176"/>
        <end position="180"/>
    </location>
    <ligand>
        <name>pyridoxal 5'-phosphate</name>
        <dbReference type="ChEBI" id="CHEBI:597326"/>
    </ligand>
</feature>
<accession>A0A1R1MMJ4</accession>
<dbReference type="InterPro" id="IPR005856">
    <property type="entry name" value="Cys_synth"/>
</dbReference>
<dbReference type="CDD" id="cd01561">
    <property type="entry name" value="CBS_like"/>
    <property type="match status" value="1"/>
</dbReference>
<proteinExistence type="inferred from homology"/>
<evidence type="ECO:0000256" key="9">
    <source>
        <dbReference type="ARBA" id="ARBA00047931"/>
    </source>
</evidence>
<feature type="domain" description="Tryptophan synthase beta chain-like PALP" evidence="13">
    <location>
        <begin position="9"/>
        <end position="291"/>
    </location>
</feature>
<dbReference type="InterPro" id="IPR036052">
    <property type="entry name" value="TrpB-like_PALP_sf"/>
</dbReference>
<gene>
    <name evidence="14" type="ORF">BLW93_01600</name>
</gene>
<sequence>MSMLSRSILELIGNTPLFELTLEGVTFYAKLEMFNPGGSIKDRVALSIVEDAEKKGLLKKGRRVIEATSGNTGIGLALVCAAKGYGCTIVMPENMSDERKKILKAYGAELILTPASFGIPGAIKEVERRISENPDLYFPARQFENPANVKAHYEGTAVEILEQLGEIPGSFVAGVGTGGTLTGVGRRFKEANPDAVIVAVEPEESAVISGGNPGLHKIQGIGAGFIPKTLDMSVVSFSITVTFDDAKYYCERLAGEFGILAGISSGANVAAVLKAFKAGKLKTPVVTVFPDTGERYLSTELFG</sequence>
<dbReference type="EMBL" id="MOEN01000004">
    <property type="protein sequence ID" value="OMH41041.1"/>
    <property type="molecule type" value="Genomic_DNA"/>
</dbReference>
<feature type="binding site" evidence="10">
    <location>
        <position position="264"/>
    </location>
    <ligand>
        <name>pyridoxal 5'-phosphate</name>
        <dbReference type="ChEBI" id="CHEBI:597326"/>
    </ligand>
</feature>
<dbReference type="Pfam" id="PF00291">
    <property type="entry name" value="PALP"/>
    <property type="match status" value="1"/>
</dbReference>
<evidence type="ECO:0000256" key="11">
    <source>
        <dbReference type="PIRSR" id="PIRSR605856-51"/>
    </source>
</evidence>
<comment type="catalytic activity">
    <reaction evidence="9 12">
        <text>O-acetyl-L-serine + hydrogen sulfide = L-cysteine + acetate</text>
        <dbReference type="Rhea" id="RHEA:14829"/>
        <dbReference type="ChEBI" id="CHEBI:29919"/>
        <dbReference type="ChEBI" id="CHEBI:30089"/>
        <dbReference type="ChEBI" id="CHEBI:35235"/>
        <dbReference type="ChEBI" id="CHEBI:58340"/>
        <dbReference type="EC" id="2.5.1.47"/>
    </reaction>
</comment>
<dbReference type="NCBIfam" id="TIGR01136">
    <property type="entry name" value="cysKM"/>
    <property type="match status" value="1"/>
</dbReference>
<dbReference type="Gene3D" id="3.40.50.1100">
    <property type="match status" value="2"/>
</dbReference>
<name>A0A1R1MMJ4_9BACT</name>
<evidence type="ECO:0000256" key="4">
    <source>
        <dbReference type="ARBA" id="ARBA00012681"/>
    </source>
</evidence>
<comment type="cofactor">
    <cofactor evidence="1 10 12">
        <name>pyridoxal 5'-phosphate</name>
        <dbReference type="ChEBI" id="CHEBI:597326"/>
    </cofactor>
</comment>
<evidence type="ECO:0000256" key="6">
    <source>
        <dbReference type="ARBA" id="ARBA00022679"/>
    </source>
</evidence>
<dbReference type="PROSITE" id="PS00901">
    <property type="entry name" value="CYS_SYNTHASE"/>
    <property type="match status" value="1"/>
</dbReference>
<dbReference type="GO" id="GO:0004124">
    <property type="term" value="F:cysteine synthase activity"/>
    <property type="evidence" value="ECO:0007669"/>
    <property type="project" value="UniProtKB-UniRule"/>
</dbReference>
<evidence type="ECO:0000256" key="3">
    <source>
        <dbReference type="ARBA" id="ARBA00007103"/>
    </source>
</evidence>
<dbReference type="NCBIfam" id="TIGR01139">
    <property type="entry name" value="cysK"/>
    <property type="match status" value="1"/>
</dbReference>
<dbReference type="AlphaFoldDB" id="A0A1R1MMJ4"/>
<dbReference type="SUPFAM" id="SSF53686">
    <property type="entry name" value="Tryptophan synthase beta subunit-like PLP-dependent enzymes"/>
    <property type="match status" value="1"/>
</dbReference>
<comment type="similarity">
    <text evidence="3 12">Belongs to the cysteine synthase/cystathionine beta-synthase family.</text>
</comment>
<organism evidence="14 15">
    <name type="scientific">Desulfurobacterium indicum</name>
    <dbReference type="NCBI Taxonomy" id="1914305"/>
    <lineage>
        <taxon>Bacteria</taxon>
        <taxon>Pseudomonadati</taxon>
        <taxon>Aquificota</taxon>
        <taxon>Aquificia</taxon>
        <taxon>Desulfurobacteriales</taxon>
        <taxon>Desulfurobacteriaceae</taxon>
        <taxon>Desulfurobacterium</taxon>
    </lineage>
</organism>
<protein>
    <recommendedName>
        <fullName evidence="4 12">Cysteine synthase</fullName>
        <ecNumber evidence="4 12">2.5.1.47</ecNumber>
    </recommendedName>
</protein>
<evidence type="ECO:0000313" key="15">
    <source>
        <dbReference type="Proteomes" id="UP000187408"/>
    </source>
</evidence>
<dbReference type="InterPro" id="IPR001926">
    <property type="entry name" value="TrpB-like_PALP"/>
</dbReference>
<feature type="modified residue" description="N6-(pyridoxal phosphate)lysine" evidence="11">
    <location>
        <position position="41"/>
    </location>
</feature>
<evidence type="ECO:0000256" key="5">
    <source>
        <dbReference type="ARBA" id="ARBA00022605"/>
    </source>
</evidence>
<reference evidence="14 15" key="1">
    <citation type="submission" date="2016-10" db="EMBL/GenBank/DDBJ databases">
        <title>Genome sequence of a sulfur-reducing bacterium Desulfurobacterium indicum K6013.</title>
        <authorList>
            <person name="Cao J."/>
            <person name="Shao Z."/>
            <person name="Alain K."/>
            <person name="Jebbar M."/>
        </authorList>
    </citation>
    <scope>NUCLEOTIDE SEQUENCE [LARGE SCALE GENOMIC DNA]</scope>
    <source>
        <strain evidence="14 15">K6013</strain>
    </source>
</reference>
<keyword evidence="15" id="KW-1185">Reference proteome</keyword>
<dbReference type="InterPro" id="IPR001216">
    <property type="entry name" value="P-phosphate_BS"/>
</dbReference>
<dbReference type="EC" id="2.5.1.47" evidence="4 12"/>
<dbReference type="FunFam" id="3.40.50.1100:FF:000006">
    <property type="entry name" value="Cysteine synthase"/>
    <property type="match status" value="1"/>
</dbReference>
<dbReference type="InterPro" id="IPR050214">
    <property type="entry name" value="Cys_Synth/Cystath_Beta-Synth"/>
</dbReference>
<dbReference type="OrthoDB" id="9808024at2"/>